<feature type="compositionally biased region" description="Polar residues" evidence="1">
    <location>
        <begin position="80"/>
        <end position="96"/>
    </location>
</feature>
<proteinExistence type="predicted"/>
<evidence type="ECO:0000313" key="2">
    <source>
        <dbReference type="EMBL" id="MBW0592847.1"/>
    </source>
</evidence>
<feature type="region of interest" description="Disordered" evidence="1">
    <location>
        <begin position="1"/>
        <end position="96"/>
    </location>
</feature>
<organism evidence="2 3">
    <name type="scientific">Austropuccinia psidii MF-1</name>
    <dbReference type="NCBI Taxonomy" id="1389203"/>
    <lineage>
        <taxon>Eukaryota</taxon>
        <taxon>Fungi</taxon>
        <taxon>Dikarya</taxon>
        <taxon>Basidiomycota</taxon>
        <taxon>Pucciniomycotina</taxon>
        <taxon>Pucciniomycetes</taxon>
        <taxon>Pucciniales</taxon>
        <taxon>Sphaerophragmiaceae</taxon>
        <taxon>Austropuccinia</taxon>
    </lineage>
</organism>
<gene>
    <name evidence="2" type="ORF">O181_132562</name>
</gene>
<sequence>MDLDSDVKLIPQKEKERAKSPSGTESTQRRALSQRQIPEMPMISEPELELSISNSKRYQSHSKGSDRHLHEPVQAVLPSVQRQGLENAATNTPKSD</sequence>
<name>A0A9Q3L7H2_9BASI</name>
<dbReference type="AlphaFoldDB" id="A0A9Q3L7H2"/>
<evidence type="ECO:0000313" key="3">
    <source>
        <dbReference type="Proteomes" id="UP000765509"/>
    </source>
</evidence>
<protein>
    <submittedName>
        <fullName evidence="2">Uncharacterized protein</fullName>
    </submittedName>
</protein>
<reference evidence="2" key="1">
    <citation type="submission" date="2021-03" db="EMBL/GenBank/DDBJ databases">
        <title>Draft genome sequence of rust myrtle Austropuccinia psidii MF-1, a brazilian biotype.</title>
        <authorList>
            <person name="Quecine M.C."/>
            <person name="Pachon D.M.R."/>
            <person name="Bonatelli M.L."/>
            <person name="Correr F.H."/>
            <person name="Franceschini L.M."/>
            <person name="Leite T.F."/>
            <person name="Margarido G.R.A."/>
            <person name="Almeida C.A."/>
            <person name="Ferrarezi J.A."/>
            <person name="Labate C.A."/>
        </authorList>
    </citation>
    <scope>NUCLEOTIDE SEQUENCE</scope>
    <source>
        <strain evidence="2">MF-1</strain>
    </source>
</reference>
<comment type="caution">
    <text evidence="2">The sequence shown here is derived from an EMBL/GenBank/DDBJ whole genome shotgun (WGS) entry which is preliminary data.</text>
</comment>
<feature type="compositionally biased region" description="Basic and acidic residues" evidence="1">
    <location>
        <begin position="1"/>
        <end position="19"/>
    </location>
</feature>
<accession>A0A9Q3L7H2</accession>
<dbReference type="Proteomes" id="UP000765509">
    <property type="component" value="Unassembled WGS sequence"/>
</dbReference>
<keyword evidence="3" id="KW-1185">Reference proteome</keyword>
<feature type="compositionally biased region" description="Polar residues" evidence="1">
    <location>
        <begin position="21"/>
        <end position="36"/>
    </location>
</feature>
<evidence type="ECO:0000256" key="1">
    <source>
        <dbReference type="SAM" id="MobiDB-lite"/>
    </source>
</evidence>
<dbReference type="EMBL" id="AVOT02150719">
    <property type="protein sequence ID" value="MBW0592847.1"/>
    <property type="molecule type" value="Genomic_DNA"/>
</dbReference>